<dbReference type="EMBL" id="CADEBD010000024">
    <property type="protein sequence ID" value="CAB3219967.1"/>
    <property type="molecule type" value="Genomic_DNA"/>
</dbReference>
<dbReference type="OrthoDB" id="6339452at2759"/>
<accession>A0A8S0YLP0</accession>
<protein>
    <submittedName>
        <fullName evidence="1">Uncharacterized protein</fullName>
    </submittedName>
</protein>
<dbReference type="AlphaFoldDB" id="A0A8S0YLP0"/>
<name>A0A8S0YLP0_ARCPL</name>
<comment type="caution">
    <text evidence="1">The sequence shown here is derived from an EMBL/GenBank/DDBJ whole genome shotgun (WGS) entry which is preliminary data.</text>
</comment>
<gene>
    <name evidence="1" type="ORF">APLA_LOCUS113</name>
</gene>
<evidence type="ECO:0000313" key="2">
    <source>
        <dbReference type="Proteomes" id="UP000494256"/>
    </source>
</evidence>
<sequence>MKIHIVRVLLVFIIGVVGVVKSRGIRVDVRTSPFPPLRDPCPFGADRIRIPSALGCKLRMLLTHAFGRLIL</sequence>
<proteinExistence type="predicted"/>
<evidence type="ECO:0000313" key="1">
    <source>
        <dbReference type="EMBL" id="CAB3219967.1"/>
    </source>
</evidence>
<reference evidence="1 2" key="1">
    <citation type="submission" date="2020-04" db="EMBL/GenBank/DDBJ databases">
        <authorList>
            <person name="Wallbank WR R."/>
            <person name="Pardo Diaz C."/>
            <person name="Kozak K."/>
            <person name="Martin S."/>
            <person name="Jiggins C."/>
            <person name="Moest M."/>
            <person name="Warren A I."/>
            <person name="Byers J.R.P. K."/>
            <person name="Montejo-Kovacevich G."/>
            <person name="Yen C E."/>
        </authorList>
    </citation>
    <scope>NUCLEOTIDE SEQUENCE [LARGE SCALE GENOMIC DNA]</scope>
</reference>
<organism evidence="1 2">
    <name type="scientific">Arctia plantaginis</name>
    <name type="common">Wood tiger moth</name>
    <name type="synonym">Phalaena plantaginis</name>
    <dbReference type="NCBI Taxonomy" id="874455"/>
    <lineage>
        <taxon>Eukaryota</taxon>
        <taxon>Metazoa</taxon>
        <taxon>Ecdysozoa</taxon>
        <taxon>Arthropoda</taxon>
        <taxon>Hexapoda</taxon>
        <taxon>Insecta</taxon>
        <taxon>Pterygota</taxon>
        <taxon>Neoptera</taxon>
        <taxon>Endopterygota</taxon>
        <taxon>Lepidoptera</taxon>
        <taxon>Glossata</taxon>
        <taxon>Ditrysia</taxon>
        <taxon>Noctuoidea</taxon>
        <taxon>Erebidae</taxon>
        <taxon>Arctiinae</taxon>
        <taxon>Arctia</taxon>
    </lineage>
</organism>
<dbReference type="Proteomes" id="UP000494256">
    <property type="component" value="Unassembled WGS sequence"/>
</dbReference>